<dbReference type="Proteomes" id="UP000003704">
    <property type="component" value="Unassembled WGS sequence"/>
</dbReference>
<sequence>MTAAGGALIVAAVLVSSFQQTPMKQTESIAQAPALRRSWRWR</sequence>
<gene>
    <name evidence="1" type="ORF">WQQ_20710</name>
</gene>
<dbReference type="AlphaFoldDB" id="I7ZJ40"/>
<comment type="caution">
    <text evidence="1">The sequence shown here is derived from an EMBL/GenBank/DDBJ whole genome shotgun (WGS) entry which is preliminary data.</text>
</comment>
<dbReference type="STRING" id="1172194.WQQ_20710"/>
<dbReference type="EMBL" id="AKGD01000001">
    <property type="protein sequence ID" value="EIT71934.1"/>
    <property type="molecule type" value="Genomic_DNA"/>
</dbReference>
<keyword evidence="2" id="KW-1185">Reference proteome</keyword>
<evidence type="ECO:0000313" key="2">
    <source>
        <dbReference type="Proteomes" id="UP000003704"/>
    </source>
</evidence>
<accession>I7ZJ40</accession>
<evidence type="ECO:0000313" key="1">
    <source>
        <dbReference type="EMBL" id="EIT71934.1"/>
    </source>
</evidence>
<proteinExistence type="predicted"/>
<protein>
    <submittedName>
        <fullName evidence="1">Uncharacterized protein</fullName>
    </submittedName>
</protein>
<organism evidence="1 2">
    <name type="scientific">Hydrocarboniphaga effusa AP103</name>
    <dbReference type="NCBI Taxonomy" id="1172194"/>
    <lineage>
        <taxon>Bacteria</taxon>
        <taxon>Pseudomonadati</taxon>
        <taxon>Pseudomonadota</taxon>
        <taxon>Gammaproteobacteria</taxon>
        <taxon>Nevskiales</taxon>
        <taxon>Nevskiaceae</taxon>
        <taxon>Hydrocarboniphaga</taxon>
    </lineage>
</organism>
<name>I7ZJ40_9GAMM</name>
<reference evidence="1 2" key="1">
    <citation type="journal article" date="2012" name="J. Bacteriol.">
        <title>Genome Sequence of n-Alkane-Degrading Hydrocarboniphaga effusa Strain AP103T (ATCC BAA-332T).</title>
        <authorList>
            <person name="Chang H.K."/>
            <person name="Zylstra G.J."/>
            <person name="Chae J.C."/>
        </authorList>
    </citation>
    <scope>NUCLEOTIDE SEQUENCE [LARGE SCALE GENOMIC DNA]</scope>
    <source>
        <strain evidence="1 2">AP103</strain>
    </source>
</reference>